<dbReference type="Pfam" id="PF08281">
    <property type="entry name" value="Sigma70_r4_2"/>
    <property type="match status" value="1"/>
</dbReference>
<dbReference type="GO" id="GO:0006352">
    <property type="term" value="P:DNA-templated transcription initiation"/>
    <property type="evidence" value="ECO:0007669"/>
    <property type="project" value="InterPro"/>
</dbReference>
<dbReference type="Gene3D" id="1.10.10.10">
    <property type="entry name" value="Winged helix-like DNA-binding domain superfamily/Winged helix DNA-binding domain"/>
    <property type="match status" value="1"/>
</dbReference>
<dbReference type="AlphaFoldDB" id="A0A3S8U4P1"/>
<dbReference type="PANTHER" id="PTHR43133:SF58">
    <property type="entry name" value="ECF RNA POLYMERASE SIGMA FACTOR SIGD"/>
    <property type="match status" value="1"/>
</dbReference>
<evidence type="ECO:0000313" key="9">
    <source>
        <dbReference type="Proteomes" id="UP000282002"/>
    </source>
</evidence>
<dbReference type="InterPro" id="IPR013325">
    <property type="entry name" value="RNA_pol_sigma_r2"/>
</dbReference>
<dbReference type="PANTHER" id="PTHR43133">
    <property type="entry name" value="RNA POLYMERASE ECF-TYPE SIGMA FACTO"/>
    <property type="match status" value="1"/>
</dbReference>
<accession>A0A3S8U4P1</accession>
<organism evidence="8 9">
    <name type="scientific">Tabrizicola piscis</name>
    <dbReference type="NCBI Taxonomy" id="2494374"/>
    <lineage>
        <taxon>Bacteria</taxon>
        <taxon>Pseudomonadati</taxon>
        <taxon>Pseudomonadota</taxon>
        <taxon>Alphaproteobacteria</taxon>
        <taxon>Rhodobacterales</taxon>
        <taxon>Paracoccaceae</taxon>
        <taxon>Tabrizicola</taxon>
    </lineage>
</organism>
<dbReference type="InterPro" id="IPR014284">
    <property type="entry name" value="RNA_pol_sigma-70_dom"/>
</dbReference>
<reference evidence="8 9" key="1">
    <citation type="submission" date="2018-12" db="EMBL/GenBank/DDBJ databases">
        <title>Complete genome sequencing of Tabrizicola sp. K13M18.</title>
        <authorList>
            <person name="Bae J.-W."/>
        </authorList>
    </citation>
    <scope>NUCLEOTIDE SEQUENCE [LARGE SCALE GENOMIC DNA]</scope>
    <source>
        <strain evidence="8 9">K13M18</strain>
    </source>
</reference>
<dbReference type="GO" id="GO:0016987">
    <property type="term" value="F:sigma factor activity"/>
    <property type="evidence" value="ECO:0007669"/>
    <property type="project" value="UniProtKB-KW"/>
</dbReference>
<evidence type="ECO:0000259" key="6">
    <source>
        <dbReference type="Pfam" id="PF04542"/>
    </source>
</evidence>
<evidence type="ECO:0000259" key="7">
    <source>
        <dbReference type="Pfam" id="PF08281"/>
    </source>
</evidence>
<name>A0A3S8U4P1_9RHOB</name>
<dbReference type="OrthoDB" id="7041663at2"/>
<evidence type="ECO:0000256" key="1">
    <source>
        <dbReference type="ARBA" id="ARBA00010641"/>
    </source>
</evidence>
<evidence type="ECO:0000256" key="5">
    <source>
        <dbReference type="ARBA" id="ARBA00023163"/>
    </source>
</evidence>
<evidence type="ECO:0000256" key="2">
    <source>
        <dbReference type="ARBA" id="ARBA00023015"/>
    </source>
</evidence>
<comment type="similarity">
    <text evidence="1">Belongs to the sigma-70 factor family. ECF subfamily.</text>
</comment>
<dbReference type="InterPro" id="IPR036388">
    <property type="entry name" value="WH-like_DNA-bd_sf"/>
</dbReference>
<dbReference type="SUPFAM" id="SSF88659">
    <property type="entry name" value="Sigma3 and sigma4 domains of RNA polymerase sigma factors"/>
    <property type="match status" value="1"/>
</dbReference>
<feature type="domain" description="RNA polymerase sigma-70 region 2" evidence="6">
    <location>
        <begin position="43"/>
        <end position="97"/>
    </location>
</feature>
<dbReference type="Gene3D" id="1.10.1740.10">
    <property type="match status" value="1"/>
</dbReference>
<dbReference type="NCBIfam" id="TIGR02937">
    <property type="entry name" value="sigma70-ECF"/>
    <property type="match status" value="1"/>
</dbReference>
<dbReference type="InterPro" id="IPR039425">
    <property type="entry name" value="RNA_pol_sigma-70-like"/>
</dbReference>
<dbReference type="KEGG" id="taw:EI545_06845"/>
<keyword evidence="5" id="KW-0804">Transcription</keyword>
<keyword evidence="2" id="KW-0805">Transcription regulation</keyword>
<protein>
    <submittedName>
        <fullName evidence="8">Sigma-70 family RNA polymerase sigma factor</fullName>
    </submittedName>
</protein>
<keyword evidence="4" id="KW-0238">DNA-binding</keyword>
<gene>
    <name evidence="8" type="ORF">EI545_06845</name>
</gene>
<keyword evidence="9" id="KW-1185">Reference proteome</keyword>
<dbReference type="CDD" id="cd06171">
    <property type="entry name" value="Sigma70_r4"/>
    <property type="match status" value="1"/>
</dbReference>
<dbReference type="RefSeq" id="WP_125324777.1">
    <property type="nucleotide sequence ID" value="NZ_CP034328.1"/>
</dbReference>
<dbReference type="InterPro" id="IPR013249">
    <property type="entry name" value="RNA_pol_sigma70_r4_t2"/>
</dbReference>
<dbReference type="InterPro" id="IPR013324">
    <property type="entry name" value="RNA_pol_sigma_r3/r4-like"/>
</dbReference>
<evidence type="ECO:0000313" key="8">
    <source>
        <dbReference type="EMBL" id="AZL58576.1"/>
    </source>
</evidence>
<dbReference type="EMBL" id="CP034328">
    <property type="protein sequence ID" value="AZL58576.1"/>
    <property type="molecule type" value="Genomic_DNA"/>
</dbReference>
<evidence type="ECO:0000256" key="3">
    <source>
        <dbReference type="ARBA" id="ARBA00023082"/>
    </source>
</evidence>
<feature type="domain" description="RNA polymerase sigma factor 70 region 4 type 2" evidence="7">
    <location>
        <begin position="127"/>
        <end position="179"/>
    </location>
</feature>
<proteinExistence type="inferred from homology"/>
<dbReference type="Proteomes" id="UP000282002">
    <property type="component" value="Chromosome"/>
</dbReference>
<evidence type="ECO:0000256" key="4">
    <source>
        <dbReference type="ARBA" id="ARBA00023125"/>
    </source>
</evidence>
<dbReference type="Pfam" id="PF04542">
    <property type="entry name" value="Sigma70_r2"/>
    <property type="match status" value="1"/>
</dbReference>
<sequence length="187" mass="20960">MVTEEFERRLAPLWQAARDGDEVAYRAALSVIALRLRAYVRPRMVGLPDDVEDMVQETLLAIHLKRATHDPSLPVSNWVHAIARYRLTDLYRRRGRRGRRGHPEPLDGLEIEADADSEGVAASFARRDLGRLLDALPLGQRQAIELVKVQGLSTDEAAAAMGITVSTLKVRVHRGLQRLMQVARSEP</sequence>
<keyword evidence="3" id="KW-0731">Sigma factor</keyword>
<dbReference type="InterPro" id="IPR007627">
    <property type="entry name" value="RNA_pol_sigma70_r2"/>
</dbReference>
<dbReference type="GO" id="GO:0003677">
    <property type="term" value="F:DNA binding"/>
    <property type="evidence" value="ECO:0007669"/>
    <property type="project" value="UniProtKB-KW"/>
</dbReference>
<dbReference type="SUPFAM" id="SSF88946">
    <property type="entry name" value="Sigma2 domain of RNA polymerase sigma factors"/>
    <property type="match status" value="1"/>
</dbReference>